<dbReference type="GO" id="GO:0016787">
    <property type="term" value="F:hydrolase activity"/>
    <property type="evidence" value="ECO:0007669"/>
    <property type="project" value="UniProtKB-KW"/>
</dbReference>
<organism evidence="3 4">
    <name type="scientific">Nitratireductor indicus C115</name>
    <dbReference type="NCBI Taxonomy" id="1231190"/>
    <lineage>
        <taxon>Bacteria</taxon>
        <taxon>Pseudomonadati</taxon>
        <taxon>Pseudomonadota</taxon>
        <taxon>Alphaproteobacteria</taxon>
        <taxon>Hyphomicrobiales</taxon>
        <taxon>Phyllobacteriaceae</taxon>
        <taxon>Nitratireductor</taxon>
    </lineage>
</organism>
<dbReference type="AlphaFoldDB" id="K2NQX6"/>
<evidence type="ECO:0000256" key="1">
    <source>
        <dbReference type="ARBA" id="ARBA00022801"/>
    </source>
</evidence>
<dbReference type="Gene3D" id="3.40.50.1820">
    <property type="entry name" value="alpha/beta hydrolase"/>
    <property type="match status" value="1"/>
</dbReference>
<accession>K2NQX6</accession>
<dbReference type="PANTHER" id="PTHR48081:SF33">
    <property type="entry name" value="KYNURENINE FORMAMIDASE"/>
    <property type="match status" value="1"/>
</dbReference>
<dbReference type="Proteomes" id="UP000007374">
    <property type="component" value="Unassembled WGS sequence"/>
</dbReference>
<sequence>MLYAKILQGFDRGGEMLYRTITDWDDAYANGPNIPGGETWPHSWVEPARAYRDAMSGAGRAELDLVYGEGERNRFDLFLPDEAPAGLVVFIHGGYWLRFDKSLWSHLAAGAVDSGYAVAMPSYTLCPQSSISGITSEIGQAVAAAASRIEGPLYLTGHSAGGHLASRMACVGGPLSEPLRARLRHVLSISGVHDLRPLLRIGLNQTIKLSPEEAVAESPALLSPLPGTRLTCWVGAGERAEFIRQNALLANLWTGLGATTATVEEEDRHHFNVIDGLADKDHQMVRCLLTP</sequence>
<evidence type="ECO:0000313" key="3">
    <source>
        <dbReference type="EMBL" id="EKF41790.1"/>
    </source>
</evidence>
<protein>
    <recommendedName>
        <fullName evidence="2">BD-FAE-like domain-containing protein</fullName>
    </recommendedName>
</protein>
<evidence type="ECO:0000313" key="4">
    <source>
        <dbReference type="Proteomes" id="UP000007374"/>
    </source>
</evidence>
<dbReference type="InterPro" id="IPR049492">
    <property type="entry name" value="BD-FAE-like_dom"/>
</dbReference>
<dbReference type="STRING" id="721133.SAMN05216176_10991"/>
<comment type="caution">
    <text evidence="3">The sequence shown here is derived from an EMBL/GenBank/DDBJ whole genome shotgun (WGS) entry which is preliminary data.</text>
</comment>
<reference evidence="3 4" key="1">
    <citation type="journal article" date="2012" name="J. Bacteriol.">
        <title>Genome Sequence of Nitratireductor indicus Type Strain C115.</title>
        <authorList>
            <person name="Lai Q."/>
            <person name="Li G."/>
            <person name="Yu Z."/>
            <person name="Shao Z."/>
        </authorList>
    </citation>
    <scope>NUCLEOTIDE SEQUENCE [LARGE SCALE GENOMIC DNA]</scope>
    <source>
        <strain evidence="3 4">C115</strain>
    </source>
</reference>
<keyword evidence="4" id="KW-1185">Reference proteome</keyword>
<gene>
    <name evidence="3" type="ORF">NA8A_14274</name>
</gene>
<evidence type="ECO:0000259" key="2">
    <source>
        <dbReference type="Pfam" id="PF20434"/>
    </source>
</evidence>
<keyword evidence="1" id="KW-0378">Hydrolase</keyword>
<proteinExistence type="predicted"/>
<dbReference type="PATRIC" id="fig|1231190.3.peg.2966"/>
<dbReference type="InterPro" id="IPR029058">
    <property type="entry name" value="AB_hydrolase_fold"/>
</dbReference>
<name>K2NQX6_9HYPH</name>
<dbReference type="eggNOG" id="COG0657">
    <property type="taxonomic scope" value="Bacteria"/>
</dbReference>
<dbReference type="PANTHER" id="PTHR48081">
    <property type="entry name" value="AB HYDROLASE SUPERFAMILY PROTEIN C4A8.06C"/>
    <property type="match status" value="1"/>
</dbReference>
<dbReference type="SUPFAM" id="SSF53474">
    <property type="entry name" value="alpha/beta-Hydrolases"/>
    <property type="match status" value="1"/>
</dbReference>
<dbReference type="InterPro" id="IPR050300">
    <property type="entry name" value="GDXG_lipolytic_enzyme"/>
</dbReference>
<dbReference type="Pfam" id="PF20434">
    <property type="entry name" value="BD-FAE"/>
    <property type="match status" value="1"/>
</dbReference>
<feature type="domain" description="BD-FAE-like" evidence="2">
    <location>
        <begin position="76"/>
        <end position="172"/>
    </location>
</feature>
<dbReference type="EMBL" id="AMSI01000009">
    <property type="protein sequence ID" value="EKF41790.1"/>
    <property type="molecule type" value="Genomic_DNA"/>
</dbReference>